<accession>A0A9W6G2E7</accession>
<dbReference type="Pfam" id="PF00132">
    <property type="entry name" value="Hexapep"/>
    <property type="match status" value="1"/>
</dbReference>
<dbReference type="EC" id="2.3.1.28" evidence="2"/>
<evidence type="ECO:0000256" key="3">
    <source>
        <dbReference type="ARBA" id="ARBA00020291"/>
    </source>
</evidence>
<evidence type="ECO:0000256" key="4">
    <source>
        <dbReference type="ARBA" id="ARBA00022679"/>
    </source>
</evidence>
<dbReference type="RefSeq" id="WP_214184521.1">
    <property type="nucleotide sequence ID" value="NZ_BSDS01000002.1"/>
</dbReference>
<evidence type="ECO:0000313" key="8">
    <source>
        <dbReference type="EMBL" id="GLI39680.1"/>
    </source>
</evidence>
<organism evidence="8 9">
    <name type="scientific">Geobacter hydrogenophilus</name>
    <dbReference type="NCBI Taxonomy" id="40983"/>
    <lineage>
        <taxon>Bacteria</taxon>
        <taxon>Pseudomonadati</taxon>
        <taxon>Thermodesulfobacteriota</taxon>
        <taxon>Desulfuromonadia</taxon>
        <taxon>Geobacterales</taxon>
        <taxon>Geobacteraceae</taxon>
        <taxon>Geobacter</taxon>
    </lineage>
</organism>
<keyword evidence="6" id="KW-0012">Acyltransferase</keyword>
<keyword evidence="5" id="KW-0046">Antibiotic resistance</keyword>
<evidence type="ECO:0000256" key="7">
    <source>
        <dbReference type="ARBA" id="ARBA00047633"/>
    </source>
</evidence>
<dbReference type="GO" id="GO:0046677">
    <property type="term" value="P:response to antibiotic"/>
    <property type="evidence" value="ECO:0007669"/>
    <property type="project" value="UniProtKB-KW"/>
</dbReference>
<comment type="caution">
    <text evidence="8">The sequence shown here is derived from an EMBL/GenBank/DDBJ whole genome shotgun (WGS) entry which is preliminary data.</text>
</comment>
<dbReference type="InterPro" id="IPR011004">
    <property type="entry name" value="Trimer_LpxA-like_sf"/>
</dbReference>
<sequence>MNQAYSLPFASVGKDVTIWPTSKIICPERISIGDSVIIDDFVFIMGGESISIGSFVHIGSFTSIAGGGEMILESFSGLSGGVRIYTGNEDYSGGCLTNPTVPYPFRKPVRSFVIIKKHAIVGANSVILPGVVIGEGAVVGANSLVTKDCKPWTVYFGSPAKELKRRKKDIILDLEERLKQTVYDSNGCYIPSAYRETK</sequence>
<dbReference type="InterPro" id="IPR050179">
    <property type="entry name" value="Trans_hexapeptide_repeat"/>
</dbReference>
<evidence type="ECO:0000256" key="1">
    <source>
        <dbReference type="ARBA" id="ARBA00007274"/>
    </source>
</evidence>
<proteinExistence type="inferred from homology"/>
<reference evidence="8" key="1">
    <citation type="submission" date="2022-12" db="EMBL/GenBank/DDBJ databases">
        <title>Reference genome sequencing for broad-spectrum identification of bacterial and archaeal isolates by mass spectrometry.</title>
        <authorList>
            <person name="Sekiguchi Y."/>
            <person name="Tourlousse D.M."/>
        </authorList>
    </citation>
    <scope>NUCLEOTIDE SEQUENCE</scope>
    <source>
        <strain evidence="8">H2</strain>
    </source>
</reference>
<dbReference type="CDD" id="cd04647">
    <property type="entry name" value="LbH_MAT_like"/>
    <property type="match status" value="1"/>
</dbReference>
<protein>
    <recommendedName>
        <fullName evidence="3">Chloramphenicol acetyltransferase</fullName>
        <ecNumber evidence="2">2.3.1.28</ecNumber>
    </recommendedName>
</protein>
<dbReference type="PANTHER" id="PTHR43300:SF12">
    <property type="entry name" value="CHLORAMPHENICOL ACETYLTRANSFERASE"/>
    <property type="match status" value="1"/>
</dbReference>
<gene>
    <name evidence="8" type="ORF">GHYDROH2_31810</name>
</gene>
<dbReference type="Gene3D" id="2.160.10.10">
    <property type="entry name" value="Hexapeptide repeat proteins"/>
    <property type="match status" value="1"/>
</dbReference>
<comment type="similarity">
    <text evidence="1">Belongs to the transferase hexapeptide repeat family.</text>
</comment>
<dbReference type="GO" id="GO:0008811">
    <property type="term" value="F:chloramphenicol O-acetyltransferase activity"/>
    <property type="evidence" value="ECO:0007669"/>
    <property type="project" value="UniProtKB-EC"/>
</dbReference>
<dbReference type="Proteomes" id="UP001144352">
    <property type="component" value="Unassembled WGS sequence"/>
</dbReference>
<name>A0A9W6G2E7_9BACT</name>
<dbReference type="InterPro" id="IPR001451">
    <property type="entry name" value="Hexapep"/>
</dbReference>
<comment type="catalytic activity">
    <reaction evidence="7">
        <text>chloramphenicol + acetyl-CoA = chloramphenicol 3-acetate + CoA</text>
        <dbReference type="Rhea" id="RHEA:18421"/>
        <dbReference type="ChEBI" id="CHEBI:16730"/>
        <dbReference type="ChEBI" id="CHEBI:17698"/>
        <dbReference type="ChEBI" id="CHEBI:57287"/>
        <dbReference type="ChEBI" id="CHEBI:57288"/>
        <dbReference type="EC" id="2.3.1.28"/>
    </reaction>
</comment>
<dbReference type="PANTHER" id="PTHR43300">
    <property type="entry name" value="ACETYLTRANSFERASE"/>
    <property type="match status" value="1"/>
</dbReference>
<dbReference type="SUPFAM" id="SSF51161">
    <property type="entry name" value="Trimeric LpxA-like enzymes"/>
    <property type="match status" value="1"/>
</dbReference>
<evidence type="ECO:0000256" key="6">
    <source>
        <dbReference type="ARBA" id="ARBA00023315"/>
    </source>
</evidence>
<evidence type="ECO:0000256" key="2">
    <source>
        <dbReference type="ARBA" id="ARBA00013235"/>
    </source>
</evidence>
<evidence type="ECO:0000256" key="5">
    <source>
        <dbReference type="ARBA" id="ARBA00023251"/>
    </source>
</evidence>
<dbReference type="EMBL" id="BSDS01000002">
    <property type="protein sequence ID" value="GLI39680.1"/>
    <property type="molecule type" value="Genomic_DNA"/>
</dbReference>
<keyword evidence="4 8" id="KW-0808">Transferase</keyword>
<dbReference type="AlphaFoldDB" id="A0A9W6G2E7"/>
<evidence type="ECO:0000313" key="9">
    <source>
        <dbReference type="Proteomes" id="UP001144352"/>
    </source>
</evidence>
<keyword evidence="9" id="KW-1185">Reference proteome</keyword>